<accession>A0AAV6V977</accession>
<reference evidence="13 14" key="1">
    <citation type="journal article" date="2022" name="Nat. Ecol. Evol.">
        <title>A masculinizing supergene underlies an exaggerated male reproductive morph in a spider.</title>
        <authorList>
            <person name="Hendrickx F."/>
            <person name="De Corte Z."/>
            <person name="Sonet G."/>
            <person name="Van Belleghem S.M."/>
            <person name="Kostlbacher S."/>
            <person name="Vangestel C."/>
        </authorList>
    </citation>
    <scope>NUCLEOTIDE SEQUENCE [LARGE SCALE GENOMIC DNA]</scope>
    <source>
        <strain evidence="13">W744_W776</strain>
    </source>
</reference>
<feature type="transmembrane region" description="Helical" evidence="11">
    <location>
        <begin position="84"/>
        <end position="108"/>
    </location>
</feature>
<evidence type="ECO:0000313" key="14">
    <source>
        <dbReference type="Proteomes" id="UP000827092"/>
    </source>
</evidence>
<evidence type="ECO:0000256" key="9">
    <source>
        <dbReference type="ARBA" id="ARBA00023224"/>
    </source>
</evidence>
<evidence type="ECO:0000256" key="10">
    <source>
        <dbReference type="RuleBase" id="RU000688"/>
    </source>
</evidence>
<dbReference type="GO" id="GO:0043005">
    <property type="term" value="C:neuron projection"/>
    <property type="evidence" value="ECO:0007669"/>
    <property type="project" value="TreeGrafter"/>
</dbReference>
<dbReference type="PROSITE" id="PS50262">
    <property type="entry name" value="G_PROTEIN_RECEP_F1_2"/>
    <property type="match status" value="1"/>
</dbReference>
<name>A0AAV6V977_9ARAC</name>
<comment type="similarity">
    <text evidence="2 10">Belongs to the G-protein coupled receptor 1 family.</text>
</comment>
<keyword evidence="8 10" id="KW-0675">Receptor</keyword>
<dbReference type="GO" id="GO:0005886">
    <property type="term" value="C:plasma membrane"/>
    <property type="evidence" value="ECO:0007669"/>
    <property type="project" value="UniProtKB-SubCell"/>
</dbReference>
<dbReference type="PANTHER" id="PTHR24229:SF40">
    <property type="entry name" value="ALLATOSTATIN C RECEPTOR 1-RELATED"/>
    <property type="match status" value="1"/>
</dbReference>
<comment type="subcellular location">
    <subcellularLocation>
        <location evidence="1">Cell membrane</location>
        <topology evidence="1">Multi-pass membrane protein</topology>
    </subcellularLocation>
</comment>
<evidence type="ECO:0000256" key="7">
    <source>
        <dbReference type="ARBA" id="ARBA00023136"/>
    </source>
</evidence>
<keyword evidence="4 10" id="KW-0812">Transmembrane</keyword>
<evidence type="ECO:0000259" key="12">
    <source>
        <dbReference type="PROSITE" id="PS50262"/>
    </source>
</evidence>
<comment type="caution">
    <text evidence="13">The sequence shown here is derived from an EMBL/GenBank/DDBJ whole genome shotgun (WGS) entry which is preliminary data.</text>
</comment>
<keyword evidence="3" id="KW-1003">Cell membrane</keyword>
<sequence length="148" mass="17010">MQTVTNMYILNLAFADDMYLFGLPLQLTTMIFHSWPLGRIMCKVYMTTTSINQFTSSLLLTIMSADRYVTVCHPISSPIYRTPFIAKFICLTAWIVSALLMVPIYMYVSTLEQGEYINCNFYWPESSYMNGEMAFCLYAFTLGFAVPL</sequence>
<evidence type="ECO:0000256" key="5">
    <source>
        <dbReference type="ARBA" id="ARBA00022989"/>
    </source>
</evidence>
<dbReference type="PROSITE" id="PS00237">
    <property type="entry name" value="G_PROTEIN_RECEP_F1_1"/>
    <property type="match status" value="1"/>
</dbReference>
<keyword evidence="5 11" id="KW-1133">Transmembrane helix</keyword>
<evidence type="ECO:0000256" key="3">
    <source>
        <dbReference type="ARBA" id="ARBA00022475"/>
    </source>
</evidence>
<dbReference type="PRINTS" id="PR00237">
    <property type="entry name" value="GPCRRHODOPSN"/>
</dbReference>
<protein>
    <recommendedName>
        <fullName evidence="12">G-protein coupled receptors family 1 profile domain-containing protein</fullName>
    </recommendedName>
</protein>
<gene>
    <name evidence="13" type="ORF">JTE90_005525</name>
</gene>
<keyword evidence="6 10" id="KW-0297">G-protein coupled receptor</keyword>
<dbReference type="InterPro" id="IPR017452">
    <property type="entry name" value="GPCR_Rhodpsn_7TM"/>
</dbReference>
<dbReference type="GO" id="GO:0004930">
    <property type="term" value="F:G protein-coupled receptor activity"/>
    <property type="evidence" value="ECO:0007669"/>
    <property type="project" value="UniProtKB-KW"/>
</dbReference>
<organism evidence="13 14">
    <name type="scientific">Oedothorax gibbosus</name>
    <dbReference type="NCBI Taxonomy" id="931172"/>
    <lineage>
        <taxon>Eukaryota</taxon>
        <taxon>Metazoa</taxon>
        <taxon>Ecdysozoa</taxon>
        <taxon>Arthropoda</taxon>
        <taxon>Chelicerata</taxon>
        <taxon>Arachnida</taxon>
        <taxon>Araneae</taxon>
        <taxon>Araneomorphae</taxon>
        <taxon>Entelegynae</taxon>
        <taxon>Araneoidea</taxon>
        <taxon>Linyphiidae</taxon>
        <taxon>Erigoninae</taxon>
        <taxon>Oedothorax</taxon>
    </lineage>
</organism>
<dbReference type="Pfam" id="PF00001">
    <property type="entry name" value="7tm_1"/>
    <property type="match status" value="1"/>
</dbReference>
<keyword evidence="7 11" id="KW-0472">Membrane</keyword>
<dbReference type="AlphaFoldDB" id="A0AAV6V977"/>
<keyword evidence="9 10" id="KW-0807">Transducer</keyword>
<dbReference type="Gene3D" id="1.20.1070.10">
    <property type="entry name" value="Rhodopsin 7-helix transmembrane proteins"/>
    <property type="match status" value="1"/>
</dbReference>
<evidence type="ECO:0000256" key="2">
    <source>
        <dbReference type="ARBA" id="ARBA00010663"/>
    </source>
</evidence>
<feature type="transmembrane region" description="Helical" evidence="11">
    <location>
        <begin position="128"/>
        <end position="146"/>
    </location>
</feature>
<evidence type="ECO:0000256" key="4">
    <source>
        <dbReference type="ARBA" id="ARBA00022692"/>
    </source>
</evidence>
<proteinExistence type="inferred from homology"/>
<dbReference type="Proteomes" id="UP000827092">
    <property type="component" value="Unassembled WGS sequence"/>
</dbReference>
<dbReference type="SUPFAM" id="SSF81321">
    <property type="entry name" value="Family A G protein-coupled receptor-like"/>
    <property type="match status" value="1"/>
</dbReference>
<evidence type="ECO:0000313" key="13">
    <source>
        <dbReference type="EMBL" id="KAG8193174.1"/>
    </source>
</evidence>
<evidence type="ECO:0000256" key="8">
    <source>
        <dbReference type="ARBA" id="ARBA00023170"/>
    </source>
</evidence>
<dbReference type="GO" id="GO:0042277">
    <property type="term" value="F:peptide binding"/>
    <property type="evidence" value="ECO:0007669"/>
    <property type="project" value="TreeGrafter"/>
</dbReference>
<feature type="transmembrane region" description="Helical" evidence="11">
    <location>
        <begin position="18"/>
        <end position="37"/>
    </location>
</feature>
<dbReference type="InterPro" id="IPR000276">
    <property type="entry name" value="GPCR_Rhodpsn"/>
</dbReference>
<evidence type="ECO:0000256" key="11">
    <source>
        <dbReference type="SAM" id="Phobius"/>
    </source>
</evidence>
<evidence type="ECO:0000256" key="6">
    <source>
        <dbReference type="ARBA" id="ARBA00023040"/>
    </source>
</evidence>
<feature type="domain" description="G-protein coupled receptors family 1 profile" evidence="12">
    <location>
        <begin position="1"/>
        <end position="148"/>
    </location>
</feature>
<dbReference type="EMBL" id="JAFNEN010000127">
    <property type="protein sequence ID" value="KAG8193174.1"/>
    <property type="molecule type" value="Genomic_DNA"/>
</dbReference>
<evidence type="ECO:0000256" key="1">
    <source>
        <dbReference type="ARBA" id="ARBA00004651"/>
    </source>
</evidence>
<keyword evidence="14" id="KW-1185">Reference proteome</keyword>
<dbReference type="PANTHER" id="PTHR24229">
    <property type="entry name" value="NEUROPEPTIDES RECEPTOR"/>
    <property type="match status" value="1"/>
</dbReference>